<proteinExistence type="predicted"/>
<organism evidence="6 7">
    <name type="scientific">Cryptolaemus montrouzieri</name>
    <dbReference type="NCBI Taxonomy" id="559131"/>
    <lineage>
        <taxon>Eukaryota</taxon>
        <taxon>Metazoa</taxon>
        <taxon>Ecdysozoa</taxon>
        <taxon>Arthropoda</taxon>
        <taxon>Hexapoda</taxon>
        <taxon>Insecta</taxon>
        <taxon>Pterygota</taxon>
        <taxon>Neoptera</taxon>
        <taxon>Endopterygota</taxon>
        <taxon>Coleoptera</taxon>
        <taxon>Polyphaga</taxon>
        <taxon>Cucujiformia</taxon>
        <taxon>Coccinelloidea</taxon>
        <taxon>Coccinellidae</taxon>
        <taxon>Scymninae</taxon>
        <taxon>Scymnini</taxon>
        <taxon>Cryptolaemus</taxon>
    </lineage>
</organism>
<keyword evidence="5" id="KW-0472">Membrane</keyword>
<dbReference type="AlphaFoldDB" id="A0ABD2PEC8"/>
<keyword evidence="4" id="KW-1133">Transmembrane helix</keyword>
<dbReference type="Pfam" id="PF08395">
    <property type="entry name" value="7tm_7"/>
    <property type="match status" value="1"/>
</dbReference>
<gene>
    <name evidence="6" type="ORF">HHI36_003593</name>
</gene>
<evidence type="ECO:0008006" key="8">
    <source>
        <dbReference type="Google" id="ProtNLM"/>
    </source>
</evidence>
<keyword evidence="3" id="KW-0812">Transmembrane</keyword>
<keyword evidence="2" id="KW-1003">Cell membrane</keyword>
<evidence type="ECO:0000256" key="3">
    <source>
        <dbReference type="ARBA" id="ARBA00022692"/>
    </source>
</evidence>
<protein>
    <recommendedName>
        <fullName evidence="8">Gustatory receptor</fullName>
    </recommendedName>
</protein>
<evidence type="ECO:0000313" key="6">
    <source>
        <dbReference type="EMBL" id="KAL3289157.1"/>
    </source>
</evidence>
<accession>A0ABD2PEC8</accession>
<keyword evidence="7" id="KW-1185">Reference proteome</keyword>
<comment type="caution">
    <text evidence="6">The sequence shown here is derived from an EMBL/GenBank/DDBJ whole genome shotgun (WGS) entry which is preliminary data.</text>
</comment>
<evidence type="ECO:0000313" key="7">
    <source>
        <dbReference type="Proteomes" id="UP001516400"/>
    </source>
</evidence>
<sequence length="89" mass="9805">MLATACESTVAEAGKTISICLEYQNEIPTLPKTEELQMLKEELQMICHQAQAKKPVFSAAGFFAVDYTMLGMMIGSVTSDIIVVLQFQK</sequence>
<comment type="subcellular location">
    <subcellularLocation>
        <location evidence="1">Cell membrane</location>
        <topology evidence="1">Multi-pass membrane protein</topology>
    </subcellularLocation>
</comment>
<dbReference type="Proteomes" id="UP001516400">
    <property type="component" value="Unassembled WGS sequence"/>
</dbReference>
<evidence type="ECO:0000256" key="1">
    <source>
        <dbReference type="ARBA" id="ARBA00004651"/>
    </source>
</evidence>
<reference evidence="6 7" key="1">
    <citation type="journal article" date="2021" name="BMC Biol.">
        <title>Horizontally acquired antibacterial genes associated with adaptive radiation of ladybird beetles.</title>
        <authorList>
            <person name="Li H.S."/>
            <person name="Tang X.F."/>
            <person name="Huang Y.H."/>
            <person name="Xu Z.Y."/>
            <person name="Chen M.L."/>
            <person name="Du X.Y."/>
            <person name="Qiu B.Y."/>
            <person name="Chen P.T."/>
            <person name="Zhang W."/>
            <person name="Slipinski A."/>
            <person name="Escalona H.E."/>
            <person name="Waterhouse R.M."/>
            <person name="Zwick A."/>
            <person name="Pang H."/>
        </authorList>
    </citation>
    <scope>NUCLEOTIDE SEQUENCE [LARGE SCALE GENOMIC DNA]</scope>
    <source>
        <strain evidence="6">SYSU2018</strain>
    </source>
</reference>
<name>A0ABD2PEC8_9CUCU</name>
<evidence type="ECO:0000256" key="4">
    <source>
        <dbReference type="ARBA" id="ARBA00022989"/>
    </source>
</evidence>
<evidence type="ECO:0000256" key="5">
    <source>
        <dbReference type="ARBA" id="ARBA00023136"/>
    </source>
</evidence>
<dbReference type="EMBL" id="JABFTP020000185">
    <property type="protein sequence ID" value="KAL3289157.1"/>
    <property type="molecule type" value="Genomic_DNA"/>
</dbReference>
<dbReference type="InterPro" id="IPR013604">
    <property type="entry name" value="7TM_chemorcpt"/>
</dbReference>
<dbReference type="GO" id="GO:0005886">
    <property type="term" value="C:plasma membrane"/>
    <property type="evidence" value="ECO:0007669"/>
    <property type="project" value="UniProtKB-SubCell"/>
</dbReference>
<evidence type="ECO:0000256" key="2">
    <source>
        <dbReference type="ARBA" id="ARBA00022475"/>
    </source>
</evidence>